<evidence type="ECO:0000313" key="2">
    <source>
        <dbReference type="Proteomes" id="UP000886501"/>
    </source>
</evidence>
<name>A0ACB6Z5T0_THEGA</name>
<evidence type="ECO:0000313" key="1">
    <source>
        <dbReference type="EMBL" id="KAF9644882.1"/>
    </source>
</evidence>
<protein>
    <submittedName>
        <fullName evidence="1">Uncharacterized protein</fullName>
    </submittedName>
</protein>
<reference evidence="1" key="2">
    <citation type="journal article" date="2020" name="Nat. Commun.">
        <title>Large-scale genome sequencing of mycorrhizal fungi provides insights into the early evolution of symbiotic traits.</title>
        <authorList>
            <person name="Miyauchi S."/>
            <person name="Kiss E."/>
            <person name="Kuo A."/>
            <person name="Drula E."/>
            <person name="Kohler A."/>
            <person name="Sanchez-Garcia M."/>
            <person name="Morin E."/>
            <person name="Andreopoulos B."/>
            <person name="Barry K.W."/>
            <person name="Bonito G."/>
            <person name="Buee M."/>
            <person name="Carver A."/>
            <person name="Chen C."/>
            <person name="Cichocki N."/>
            <person name="Clum A."/>
            <person name="Culley D."/>
            <person name="Crous P.W."/>
            <person name="Fauchery L."/>
            <person name="Girlanda M."/>
            <person name="Hayes R.D."/>
            <person name="Keri Z."/>
            <person name="LaButti K."/>
            <person name="Lipzen A."/>
            <person name="Lombard V."/>
            <person name="Magnuson J."/>
            <person name="Maillard F."/>
            <person name="Murat C."/>
            <person name="Nolan M."/>
            <person name="Ohm R.A."/>
            <person name="Pangilinan J."/>
            <person name="Pereira M.F."/>
            <person name="Perotto S."/>
            <person name="Peter M."/>
            <person name="Pfister S."/>
            <person name="Riley R."/>
            <person name="Sitrit Y."/>
            <person name="Stielow J.B."/>
            <person name="Szollosi G."/>
            <person name="Zifcakova L."/>
            <person name="Stursova M."/>
            <person name="Spatafora J.W."/>
            <person name="Tedersoo L."/>
            <person name="Vaario L.M."/>
            <person name="Yamada A."/>
            <person name="Yan M."/>
            <person name="Wang P."/>
            <person name="Xu J."/>
            <person name="Bruns T."/>
            <person name="Baldrian P."/>
            <person name="Vilgalys R."/>
            <person name="Dunand C."/>
            <person name="Henrissat B."/>
            <person name="Grigoriev I.V."/>
            <person name="Hibbett D."/>
            <person name="Nagy L.G."/>
            <person name="Martin F.M."/>
        </authorList>
    </citation>
    <scope>NUCLEOTIDE SEQUENCE</scope>
    <source>
        <strain evidence="1">P2</strain>
    </source>
</reference>
<dbReference type="EMBL" id="MU118115">
    <property type="protein sequence ID" value="KAF9644882.1"/>
    <property type="molecule type" value="Genomic_DNA"/>
</dbReference>
<reference evidence="1" key="1">
    <citation type="submission" date="2019-10" db="EMBL/GenBank/DDBJ databases">
        <authorList>
            <consortium name="DOE Joint Genome Institute"/>
            <person name="Kuo A."/>
            <person name="Miyauchi S."/>
            <person name="Kiss E."/>
            <person name="Drula E."/>
            <person name="Kohler A."/>
            <person name="Sanchez-Garcia M."/>
            <person name="Andreopoulos B."/>
            <person name="Barry K.W."/>
            <person name="Bonito G."/>
            <person name="Buee M."/>
            <person name="Carver A."/>
            <person name="Chen C."/>
            <person name="Cichocki N."/>
            <person name="Clum A."/>
            <person name="Culley D."/>
            <person name="Crous P.W."/>
            <person name="Fauchery L."/>
            <person name="Girlanda M."/>
            <person name="Hayes R."/>
            <person name="Keri Z."/>
            <person name="Labutti K."/>
            <person name="Lipzen A."/>
            <person name="Lombard V."/>
            <person name="Magnuson J."/>
            <person name="Maillard F."/>
            <person name="Morin E."/>
            <person name="Murat C."/>
            <person name="Nolan M."/>
            <person name="Ohm R."/>
            <person name="Pangilinan J."/>
            <person name="Pereira M."/>
            <person name="Perotto S."/>
            <person name="Peter M."/>
            <person name="Riley R."/>
            <person name="Sitrit Y."/>
            <person name="Stielow B."/>
            <person name="Szollosi G."/>
            <person name="Zifcakova L."/>
            <person name="Stursova M."/>
            <person name="Spatafora J.W."/>
            <person name="Tedersoo L."/>
            <person name="Vaario L.-M."/>
            <person name="Yamada A."/>
            <person name="Yan M."/>
            <person name="Wang P."/>
            <person name="Xu J."/>
            <person name="Bruns T."/>
            <person name="Baldrian P."/>
            <person name="Vilgalys R."/>
            <person name="Henrissat B."/>
            <person name="Grigoriev I.V."/>
            <person name="Hibbett D."/>
            <person name="Nagy L.G."/>
            <person name="Martin F.M."/>
        </authorList>
    </citation>
    <scope>NUCLEOTIDE SEQUENCE</scope>
    <source>
        <strain evidence="1">P2</strain>
    </source>
</reference>
<sequence>MSEGMGSDSRLDYSRYGSPHPQDLKCGWPDNKHNCVRCIKGAEELIGADSLPSTHAMMLFKWPISVDAVDPINTLTPGRHRNGSAPQRSTPSMSQRI</sequence>
<gene>
    <name evidence="1" type="ORF">BDM02DRAFT_836011</name>
</gene>
<keyword evidence="2" id="KW-1185">Reference proteome</keyword>
<comment type="caution">
    <text evidence="1">The sequence shown here is derived from an EMBL/GenBank/DDBJ whole genome shotgun (WGS) entry which is preliminary data.</text>
</comment>
<proteinExistence type="predicted"/>
<organism evidence="1 2">
    <name type="scientific">Thelephora ganbajun</name>
    <name type="common">Ganba fungus</name>
    <dbReference type="NCBI Taxonomy" id="370292"/>
    <lineage>
        <taxon>Eukaryota</taxon>
        <taxon>Fungi</taxon>
        <taxon>Dikarya</taxon>
        <taxon>Basidiomycota</taxon>
        <taxon>Agaricomycotina</taxon>
        <taxon>Agaricomycetes</taxon>
        <taxon>Thelephorales</taxon>
        <taxon>Thelephoraceae</taxon>
        <taxon>Thelephora</taxon>
    </lineage>
</organism>
<accession>A0ACB6Z5T0</accession>
<dbReference type="Proteomes" id="UP000886501">
    <property type="component" value="Unassembled WGS sequence"/>
</dbReference>